<dbReference type="PANTHER" id="PTHR43280:SF28">
    <property type="entry name" value="HTH-TYPE TRANSCRIPTIONAL ACTIVATOR RHAS"/>
    <property type="match status" value="1"/>
</dbReference>
<dbReference type="InterPro" id="IPR009057">
    <property type="entry name" value="Homeodomain-like_sf"/>
</dbReference>
<dbReference type="SUPFAM" id="SSF53807">
    <property type="entry name" value="Helical backbone' metal receptor"/>
    <property type="match status" value="1"/>
</dbReference>
<dbReference type="SUPFAM" id="SSF51215">
    <property type="entry name" value="Regulatory protein AraC"/>
    <property type="match status" value="1"/>
</dbReference>
<dbReference type="PROSITE" id="PS00041">
    <property type="entry name" value="HTH_ARAC_FAMILY_1"/>
    <property type="match status" value="1"/>
</dbReference>
<dbReference type="InterPro" id="IPR002491">
    <property type="entry name" value="ABC_transptr_periplasmic_BD"/>
</dbReference>
<keyword evidence="1" id="KW-0805">Transcription regulation</keyword>
<dbReference type="InterPro" id="IPR018062">
    <property type="entry name" value="HTH_AraC-typ_CS"/>
</dbReference>
<dbReference type="GO" id="GO:0003700">
    <property type="term" value="F:DNA-binding transcription factor activity"/>
    <property type="evidence" value="ECO:0007669"/>
    <property type="project" value="InterPro"/>
</dbReference>
<dbReference type="SMART" id="SM00342">
    <property type="entry name" value="HTH_ARAC"/>
    <property type="match status" value="1"/>
</dbReference>
<keyword evidence="7" id="KW-1185">Reference proteome</keyword>
<organism evidence="6 7">
    <name type="scientific">Paenibacillus roseus</name>
    <dbReference type="NCBI Taxonomy" id="2798579"/>
    <lineage>
        <taxon>Bacteria</taxon>
        <taxon>Bacillati</taxon>
        <taxon>Bacillota</taxon>
        <taxon>Bacilli</taxon>
        <taxon>Bacillales</taxon>
        <taxon>Paenibacillaceae</taxon>
        <taxon>Paenibacillus</taxon>
    </lineage>
</organism>
<accession>A0A934J1A2</accession>
<dbReference type="PANTHER" id="PTHR43280">
    <property type="entry name" value="ARAC-FAMILY TRANSCRIPTIONAL REGULATOR"/>
    <property type="match status" value="1"/>
</dbReference>
<dbReference type="InterPro" id="IPR037923">
    <property type="entry name" value="HTH-like"/>
</dbReference>
<reference evidence="6" key="1">
    <citation type="submission" date="2020-12" db="EMBL/GenBank/DDBJ databases">
        <authorList>
            <person name="Huq M.A."/>
        </authorList>
    </citation>
    <scope>NUCLEOTIDE SEQUENCE</scope>
    <source>
        <strain evidence="6">MAHUQ-46</strain>
    </source>
</reference>
<feature type="domain" description="HTH araC/xylS-type" evidence="4">
    <location>
        <begin position="169"/>
        <end position="267"/>
    </location>
</feature>
<evidence type="ECO:0000313" key="7">
    <source>
        <dbReference type="Proteomes" id="UP000640274"/>
    </source>
</evidence>
<evidence type="ECO:0000259" key="5">
    <source>
        <dbReference type="PROSITE" id="PS50983"/>
    </source>
</evidence>
<dbReference type="RefSeq" id="WP_199020566.1">
    <property type="nucleotide sequence ID" value="NZ_JAELUP010000103.1"/>
</dbReference>
<gene>
    <name evidence="6" type="ORF">JFN88_17360</name>
</gene>
<dbReference type="AlphaFoldDB" id="A0A934J1A2"/>
<dbReference type="Pfam" id="PF12833">
    <property type="entry name" value="HTH_18"/>
    <property type="match status" value="1"/>
</dbReference>
<comment type="caution">
    <text evidence="6">The sequence shown here is derived from an EMBL/GenBank/DDBJ whole genome shotgun (WGS) entry which is preliminary data.</text>
</comment>
<evidence type="ECO:0000256" key="2">
    <source>
        <dbReference type="ARBA" id="ARBA00023125"/>
    </source>
</evidence>
<dbReference type="PROSITE" id="PS01124">
    <property type="entry name" value="HTH_ARAC_FAMILY_2"/>
    <property type="match status" value="1"/>
</dbReference>
<name>A0A934J1A2_9BACL</name>
<dbReference type="GO" id="GO:0043565">
    <property type="term" value="F:sequence-specific DNA binding"/>
    <property type="evidence" value="ECO:0007669"/>
    <property type="project" value="InterPro"/>
</dbReference>
<proteinExistence type="predicted"/>
<keyword evidence="3" id="KW-0804">Transcription</keyword>
<evidence type="ECO:0000256" key="3">
    <source>
        <dbReference type="ARBA" id="ARBA00023163"/>
    </source>
</evidence>
<dbReference type="Proteomes" id="UP000640274">
    <property type="component" value="Unassembled WGS sequence"/>
</dbReference>
<feature type="domain" description="Fe/B12 periplasmic-binding" evidence="5">
    <location>
        <begin position="255"/>
        <end position="521"/>
    </location>
</feature>
<dbReference type="Gene3D" id="1.10.10.60">
    <property type="entry name" value="Homeodomain-like"/>
    <property type="match status" value="2"/>
</dbReference>
<protein>
    <submittedName>
        <fullName evidence="6">AraC family transcriptional regulator</fullName>
    </submittedName>
</protein>
<evidence type="ECO:0000259" key="4">
    <source>
        <dbReference type="PROSITE" id="PS01124"/>
    </source>
</evidence>
<dbReference type="SUPFAM" id="SSF46689">
    <property type="entry name" value="Homeodomain-like"/>
    <property type="match status" value="2"/>
</dbReference>
<evidence type="ECO:0000256" key="1">
    <source>
        <dbReference type="ARBA" id="ARBA00023015"/>
    </source>
</evidence>
<sequence length="521" mass="59085">MTSRLQSGIYLFSSVRKRTCGGGARTFRVTVHVLCFVTEGEGVIRLDGVLSKIRPMELYLLVPGMVVELPHQSDGFVYYGVFFQPVTLLKRDGEMTVSPHVSLSGGFLPGRVRMAQPEQILQAILHMHDSSRARADKDGLQLRLQLEQLIHRLIKSEPAGDQRGDDRIDRSIAYMERHYSDKISIAQIAEAAGMNTAAYSGLFRKQKGQTPVEYLNEIRINKAKELLSLDHSRVKEVASLVGFNSEFYFSRTFQRVVGVPPKLYTRRKQMKVAVVSSLGFEQYLHDIGVNPVCAVDFFHYPGVEQAEYKEFLRKQWEGLVQSAPDLIIADEYHSNFREGLKEIAPSVVMDLPSWDWRRNFMKIAGLLGREEEAREALARLVFREAEVKQEFRQRLGERRITLIQVNHRAVGIQGTGGHPLNELIYGRLGLSPGLPAVTASWRSELLPESMPELDTELLLIHKHHVLAGSETIYKRLLQSVAWAGIPAVRDGAVYQVENWFAMSWTPSGRHYIMDKLLELCN</sequence>
<dbReference type="Pfam" id="PF01497">
    <property type="entry name" value="Peripla_BP_2"/>
    <property type="match status" value="1"/>
</dbReference>
<keyword evidence="2" id="KW-0238">DNA-binding</keyword>
<dbReference type="EMBL" id="JAELUP010000103">
    <property type="protein sequence ID" value="MBJ6362972.1"/>
    <property type="molecule type" value="Genomic_DNA"/>
</dbReference>
<dbReference type="InterPro" id="IPR018060">
    <property type="entry name" value="HTH_AraC"/>
</dbReference>
<dbReference type="Gene3D" id="3.40.50.1980">
    <property type="entry name" value="Nitrogenase molybdenum iron protein domain"/>
    <property type="match status" value="2"/>
</dbReference>
<evidence type="ECO:0000313" key="6">
    <source>
        <dbReference type="EMBL" id="MBJ6362972.1"/>
    </source>
</evidence>
<dbReference type="PROSITE" id="PS50983">
    <property type="entry name" value="FE_B12_PBP"/>
    <property type="match status" value="1"/>
</dbReference>